<evidence type="ECO:0000313" key="6">
    <source>
        <dbReference type="EMBL" id="RGJ08643.1"/>
    </source>
</evidence>
<dbReference type="Gene3D" id="3.40.190.10">
    <property type="entry name" value="Periplasmic binding protein-like II"/>
    <property type="match status" value="2"/>
</dbReference>
<evidence type="ECO:0000256" key="5">
    <source>
        <dbReference type="SAM" id="SignalP"/>
    </source>
</evidence>
<dbReference type="Proteomes" id="UP000263014">
    <property type="component" value="Unassembled WGS sequence"/>
</dbReference>
<comment type="similarity">
    <text evidence="1">Belongs to the bacterial solute-binding protein 1 family.</text>
</comment>
<keyword evidence="3 5" id="KW-0732">Signal</keyword>
<sequence>MKKMKMKMKKMKMKNLKLLAAGLAMTASLTACGSSARETVQSADSSTETQTNSAMQTENSQAQEAAPGETAEMTLILRGGSYAEVIKKALPDFEADHNCKIEVLEMSFDDLHTGIALDAVNETGTYDLCMVDGSWMAEFTENNVLANLSEMGYQFDDDIIPNTTRICMVGDDIYLAPYFGNVTVMLYNKANVEAAGYKPEEITTLEDMLAVAKASKESGINGFAYRGDTGDNIVSDFLPILLAYGGWVVDDNNKPSVNTAEFSEAVNYYTELIKTGAAMSKDDVTAAVDNGSAALAIGWPGWYVPSADSAANYMVSPAKASKDGQVYNTSEYGTWTIGIPANSPHPDLAYELLQYIMDPQVQLESIANGGVPCRYSCLTNEEILNEYPHLETVCKALESGVYRPAIAEWTEFTNILGAEIGSIMAGVKTTEQGLADAQAQLELLMQ</sequence>
<feature type="signal peptide" evidence="5">
    <location>
        <begin position="1"/>
        <end position="33"/>
    </location>
</feature>
<dbReference type="GO" id="GO:0042956">
    <property type="term" value="P:maltodextrin transmembrane transport"/>
    <property type="evidence" value="ECO:0007669"/>
    <property type="project" value="TreeGrafter"/>
</dbReference>
<feature type="chain" id="PRO_5039056126" evidence="5">
    <location>
        <begin position="34"/>
        <end position="446"/>
    </location>
</feature>
<dbReference type="AlphaFoldDB" id="A0A374PEZ8"/>
<dbReference type="GO" id="GO:1901982">
    <property type="term" value="F:maltose binding"/>
    <property type="evidence" value="ECO:0007669"/>
    <property type="project" value="TreeGrafter"/>
</dbReference>
<name>A0A374PEZ8_9FIRM</name>
<keyword evidence="2" id="KW-0813">Transport</keyword>
<dbReference type="InterPro" id="IPR006059">
    <property type="entry name" value="SBP"/>
</dbReference>
<gene>
    <name evidence="6" type="ORF">DXD79_00375</name>
</gene>
<protein>
    <submittedName>
        <fullName evidence="6">Extracellular solute-binding protein</fullName>
    </submittedName>
</protein>
<dbReference type="Pfam" id="PF01547">
    <property type="entry name" value="SBP_bac_1"/>
    <property type="match status" value="1"/>
</dbReference>
<evidence type="ECO:0000256" key="3">
    <source>
        <dbReference type="ARBA" id="ARBA00022729"/>
    </source>
</evidence>
<comment type="caution">
    <text evidence="6">The sequence shown here is derived from an EMBL/GenBank/DDBJ whole genome shotgun (WGS) entry which is preliminary data.</text>
</comment>
<evidence type="ECO:0000256" key="2">
    <source>
        <dbReference type="ARBA" id="ARBA00022448"/>
    </source>
</evidence>
<feature type="region of interest" description="Disordered" evidence="4">
    <location>
        <begin position="39"/>
        <end position="68"/>
    </location>
</feature>
<reference evidence="6 7" key="1">
    <citation type="submission" date="2018-08" db="EMBL/GenBank/DDBJ databases">
        <title>A genome reference for cultivated species of the human gut microbiota.</title>
        <authorList>
            <person name="Zou Y."/>
            <person name="Xue W."/>
            <person name="Luo G."/>
        </authorList>
    </citation>
    <scope>NUCLEOTIDE SEQUENCE [LARGE SCALE GENOMIC DNA]</scope>
    <source>
        <strain evidence="6 7">TM09-12</strain>
    </source>
</reference>
<dbReference type="PANTHER" id="PTHR30061">
    <property type="entry name" value="MALTOSE-BINDING PERIPLASMIC PROTEIN"/>
    <property type="match status" value="1"/>
</dbReference>
<dbReference type="PROSITE" id="PS51257">
    <property type="entry name" value="PROKAR_LIPOPROTEIN"/>
    <property type="match status" value="1"/>
</dbReference>
<organism evidence="6 7">
    <name type="scientific">Hungatella hathewayi</name>
    <dbReference type="NCBI Taxonomy" id="154046"/>
    <lineage>
        <taxon>Bacteria</taxon>
        <taxon>Bacillati</taxon>
        <taxon>Bacillota</taxon>
        <taxon>Clostridia</taxon>
        <taxon>Lachnospirales</taxon>
        <taxon>Lachnospiraceae</taxon>
        <taxon>Hungatella</taxon>
    </lineage>
</organism>
<dbReference type="PANTHER" id="PTHR30061:SF50">
    <property type="entry name" value="MALTOSE_MALTODEXTRIN-BINDING PERIPLASMIC PROTEIN"/>
    <property type="match status" value="1"/>
</dbReference>
<dbReference type="SUPFAM" id="SSF53850">
    <property type="entry name" value="Periplasmic binding protein-like II"/>
    <property type="match status" value="1"/>
</dbReference>
<proteinExistence type="inferred from homology"/>
<evidence type="ECO:0000256" key="4">
    <source>
        <dbReference type="SAM" id="MobiDB-lite"/>
    </source>
</evidence>
<feature type="compositionally biased region" description="Polar residues" evidence="4">
    <location>
        <begin position="39"/>
        <end position="63"/>
    </location>
</feature>
<dbReference type="GO" id="GO:0055052">
    <property type="term" value="C:ATP-binding cassette (ABC) transporter complex, substrate-binding subunit-containing"/>
    <property type="evidence" value="ECO:0007669"/>
    <property type="project" value="TreeGrafter"/>
</dbReference>
<accession>A0A374PEZ8</accession>
<evidence type="ECO:0000313" key="7">
    <source>
        <dbReference type="Proteomes" id="UP000263014"/>
    </source>
</evidence>
<dbReference type="EMBL" id="QSON01000001">
    <property type="protein sequence ID" value="RGJ08643.1"/>
    <property type="molecule type" value="Genomic_DNA"/>
</dbReference>
<evidence type="ECO:0000256" key="1">
    <source>
        <dbReference type="ARBA" id="ARBA00008520"/>
    </source>
</evidence>
<dbReference type="GO" id="GO:0015768">
    <property type="term" value="P:maltose transport"/>
    <property type="evidence" value="ECO:0007669"/>
    <property type="project" value="TreeGrafter"/>
</dbReference>